<dbReference type="PANTHER" id="PTHR34606:SF15">
    <property type="entry name" value="BON DOMAIN-CONTAINING PROTEIN"/>
    <property type="match status" value="1"/>
</dbReference>
<proteinExistence type="predicted"/>
<comment type="caution">
    <text evidence="3">The sequence shown here is derived from an EMBL/GenBank/DDBJ whole genome shotgun (WGS) entry which is preliminary data.</text>
</comment>
<feature type="compositionally biased region" description="Basic and acidic residues" evidence="1">
    <location>
        <begin position="1"/>
        <end position="16"/>
    </location>
</feature>
<feature type="region of interest" description="Disordered" evidence="1">
    <location>
        <begin position="81"/>
        <end position="148"/>
    </location>
</feature>
<gene>
    <name evidence="3" type="ORF">ACFSC0_07995</name>
</gene>
<feature type="compositionally biased region" description="Gly residues" evidence="1">
    <location>
        <begin position="24"/>
        <end position="50"/>
    </location>
</feature>
<protein>
    <submittedName>
        <fullName evidence="3">BON domain-containing protein</fullName>
    </submittedName>
</protein>
<reference evidence="4" key="1">
    <citation type="journal article" date="2019" name="Int. J. Syst. Evol. Microbiol.">
        <title>The Global Catalogue of Microorganisms (GCM) 10K type strain sequencing project: providing services to taxonomists for standard genome sequencing and annotation.</title>
        <authorList>
            <consortium name="The Broad Institute Genomics Platform"/>
            <consortium name="The Broad Institute Genome Sequencing Center for Infectious Disease"/>
            <person name="Wu L."/>
            <person name="Ma J."/>
        </authorList>
    </citation>
    <scope>NUCLEOTIDE SEQUENCE [LARGE SCALE GENOMIC DNA]</scope>
    <source>
        <strain evidence="4">DFY28</strain>
    </source>
</reference>
<dbReference type="PROSITE" id="PS50914">
    <property type="entry name" value="BON"/>
    <property type="match status" value="1"/>
</dbReference>
<feature type="region of interest" description="Disordered" evidence="1">
    <location>
        <begin position="1"/>
        <end position="64"/>
    </location>
</feature>
<feature type="compositionally biased region" description="Gly residues" evidence="1">
    <location>
        <begin position="99"/>
        <end position="120"/>
    </location>
</feature>
<dbReference type="RefSeq" id="WP_377284472.1">
    <property type="nucleotide sequence ID" value="NZ_JBHRSI010000015.1"/>
</dbReference>
<dbReference type="EMBL" id="JBHUEY010000001">
    <property type="protein sequence ID" value="MFD1783330.1"/>
    <property type="molecule type" value="Genomic_DNA"/>
</dbReference>
<dbReference type="PANTHER" id="PTHR34606">
    <property type="entry name" value="BON DOMAIN-CONTAINING PROTEIN"/>
    <property type="match status" value="1"/>
</dbReference>
<accession>A0ABW4MZS0</accession>
<evidence type="ECO:0000313" key="3">
    <source>
        <dbReference type="EMBL" id="MFD1783330.1"/>
    </source>
</evidence>
<feature type="region of interest" description="Disordered" evidence="1">
    <location>
        <begin position="210"/>
        <end position="230"/>
    </location>
</feature>
<organism evidence="3 4">
    <name type="scientific">Phenylobacterium terrae</name>
    <dbReference type="NCBI Taxonomy" id="2665495"/>
    <lineage>
        <taxon>Bacteria</taxon>
        <taxon>Pseudomonadati</taxon>
        <taxon>Pseudomonadota</taxon>
        <taxon>Alphaproteobacteria</taxon>
        <taxon>Caulobacterales</taxon>
        <taxon>Caulobacteraceae</taxon>
        <taxon>Phenylobacterium</taxon>
    </lineage>
</organism>
<sequence>MDDRRTRGETEGRDVGRGYAAPGYGQGFGRDFGGGRNTGFDGSWGQGYGGSLSPSDYRVDTGGEDYGGGFAGGDYDRSFGGRGSGFGGGRGSEDVYGSSYGGGPGQGGGSFAAHRGGPGMGAAERGVAGRQPEGPHRGRGPSGWRRNDRAIHEEVCERLAENPRLDASGLEVEVKDGEVTLRGQARSRRDALHAEAIIAHVGGVRGVRNEALDEAEARPPSDRAPDAWPS</sequence>
<evidence type="ECO:0000313" key="4">
    <source>
        <dbReference type="Proteomes" id="UP001597237"/>
    </source>
</evidence>
<evidence type="ECO:0000259" key="2">
    <source>
        <dbReference type="PROSITE" id="PS50914"/>
    </source>
</evidence>
<feature type="compositionally biased region" description="Gly residues" evidence="1">
    <location>
        <begin position="81"/>
        <end position="90"/>
    </location>
</feature>
<feature type="domain" description="BON" evidence="2">
    <location>
        <begin position="147"/>
        <end position="216"/>
    </location>
</feature>
<dbReference type="Pfam" id="PF04972">
    <property type="entry name" value="BON"/>
    <property type="match status" value="1"/>
</dbReference>
<name>A0ABW4MZS0_9CAUL</name>
<dbReference type="Gene3D" id="3.30.1340.30">
    <property type="match status" value="1"/>
</dbReference>
<dbReference type="InterPro" id="IPR051686">
    <property type="entry name" value="Lipoprotein_DolP"/>
</dbReference>
<dbReference type="InterPro" id="IPR007055">
    <property type="entry name" value="BON_dom"/>
</dbReference>
<evidence type="ECO:0000256" key="1">
    <source>
        <dbReference type="SAM" id="MobiDB-lite"/>
    </source>
</evidence>
<keyword evidence="4" id="KW-1185">Reference proteome</keyword>
<dbReference type="Proteomes" id="UP001597237">
    <property type="component" value="Unassembled WGS sequence"/>
</dbReference>